<dbReference type="Proteomes" id="UP000309038">
    <property type="component" value="Unassembled WGS sequence"/>
</dbReference>
<organism evidence="1 2">
    <name type="scientific">Hermanssonia centrifuga</name>
    <dbReference type="NCBI Taxonomy" id="98765"/>
    <lineage>
        <taxon>Eukaryota</taxon>
        <taxon>Fungi</taxon>
        <taxon>Dikarya</taxon>
        <taxon>Basidiomycota</taxon>
        <taxon>Agaricomycotina</taxon>
        <taxon>Agaricomycetes</taxon>
        <taxon>Polyporales</taxon>
        <taxon>Meruliaceae</taxon>
        <taxon>Hermanssonia</taxon>
    </lineage>
</organism>
<proteinExistence type="predicted"/>
<sequence>MVYEMFCLGGKPDNTHSYCSATRAALALGRLIVYDTVKTGTYL</sequence>
<keyword evidence="2" id="KW-1185">Reference proteome</keyword>
<evidence type="ECO:0000313" key="2">
    <source>
        <dbReference type="Proteomes" id="UP000309038"/>
    </source>
</evidence>
<protein>
    <submittedName>
        <fullName evidence="1">Uncharacterized protein</fullName>
    </submittedName>
</protein>
<reference evidence="1 2" key="1">
    <citation type="submission" date="2019-02" db="EMBL/GenBank/DDBJ databases">
        <title>Genome sequencing of the rare red list fungi Phlebia centrifuga.</title>
        <authorList>
            <person name="Buettner E."/>
            <person name="Kellner H."/>
        </authorList>
    </citation>
    <scope>NUCLEOTIDE SEQUENCE [LARGE SCALE GENOMIC DNA]</scope>
    <source>
        <strain evidence="1 2">DSM 108282</strain>
    </source>
</reference>
<comment type="caution">
    <text evidence="1">The sequence shown here is derived from an EMBL/GenBank/DDBJ whole genome shotgun (WGS) entry which is preliminary data.</text>
</comment>
<dbReference type="AlphaFoldDB" id="A0A4S4KAG7"/>
<gene>
    <name evidence="1" type="ORF">EW026_g6673</name>
</gene>
<evidence type="ECO:0000313" key="1">
    <source>
        <dbReference type="EMBL" id="THG94883.1"/>
    </source>
</evidence>
<dbReference type="EMBL" id="SGPJ01000383">
    <property type="protein sequence ID" value="THG94883.1"/>
    <property type="molecule type" value="Genomic_DNA"/>
</dbReference>
<name>A0A4S4KAG7_9APHY</name>
<accession>A0A4S4KAG7</accession>